<feature type="transmembrane region" description="Helical" evidence="1">
    <location>
        <begin position="149"/>
        <end position="168"/>
    </location>
</feature>
<organism evidence="2 3">
    <name type="scientific">Blastococcus deserti</name>
    <dbReference type="NCBI Taxonomy" id="2259033"/>
    <lineage>
        <taxon>Bacteria</taxon>
        <taxon>Bacillati</taxon>
        <taxon>Actinomycetota</taxon>
        <taxon>Actinomycetes</taxon>
        <taxon>Geodermatophilales</taxon>
        <taxon>Geodermatophilaceae</taxon>
        <taxon>Blastococcus</taxon>
    </lineage>
</organism>
<evidence type="ECO:0008006" key="4">
    <source>
        <dbReference type="Google" id="ProtNLM"/>
    </source>
</evidence>
<dbReference type="EMBL" id="JBHUHP010000014">
    <property type="protein sequence ID" value="MFD2092786.1"/>
    <property type="molecule type" value="Genomic_DNA"/>
</dbReference>
<keyword evidence="1" id="KW-1133">Transmembrane helix</keyword>
<comment type="caution">
    <text evidence="2">The sequence shown here is derived from an EMBL/GenBank/DDBJ whole genome shotgun (WGS) entry which is preliminary data.</text>
</comment>
<dbReference type="RefSeq" id="WP_376877360.1">
    <property type="nucleotide sequence ID" value="NZ_JBHUHP010000014.1"/>
</dbReference>
<protein>
    <recommendedName>
        <fullName evidence="4">O-antigen/teichoic acid export membrane protein</fullName>
    </recommendedName>
</protein>
<sequence length="394" mass="41485">MSQAATSLTNLLVSLAVAALLGPSEFGLYSLAFAALLLATALQTGWVGDTLTVLGERVQVAARWWQHVVTAAAASIIFPVAILLGMNRAEGLALSCLTVVWLYEEYGRRRLMAALRFGSQGVNDLIYGTVTGVAVAGLHGTNKLSVTTVLLAMAAGGCAAVLHAQLLLPRKTRIWSSFGELAFRAEVFRYGVWRSAQAGLGSAQTLAVRYATAAGVSLSALGSLELARLVAAPLMTALAGFASVLLTTTSAEEHLGRRRHRSGRLTALLTVPTAVYTALVLWQFDAIAKVVGDGYQPDRWSLAGWLLVALIIGLTQTVSVRALIELPSRTTFVLRTWGTVIGTVTATACALGGLVAGVPFGLAAGTVIAGLLLHRRLRRGAKDQEAPRRSGTSR</sequence>
<feature type="transmembrane region" description="Helical" evidence="1">
    <location>
        <begin position="63"/>
        <end position="84"/>
    </location>
</feature>
<keyword evidence="3" id="KW-1185">Reference proteome</keyword>
<evidence type="ECO:0000256" key="1">
    <source>
        <dbReference type="SAM" id="Phobius"/>
    </source>
</evidence>
<accession>A0ABW4XDC7</accession>
<dbReference type="InterPro" id="IPR010916">
    <property type="entry name" value="TonB_box_CS"/>
</dbReference>
<feature type="transmembrane region" description="Helical" evidence="1">
    <location>
        <begin position="354"/>
        <end position="373"/>
    </location>
</feature>
<dbReference type="PROSITE" id="PS00430">
    <property type="entry name" value="TONB_DEPENDENT_REC_1"/>
    <property type="match status" value="1"/>
</dbReference>
<name>A0ABW4XDC7_9ACTN</name>
<dbReference type="Proteomes" id="UP001597402">
    <property type="component" value="Unassembled WGS sequence"/>
</dbReference>
<feature type="transmembrane region" description="Helical" evidence="1">
    <location>
        <begin position="304"/>
        <end position="324"/>
    </location>
</feature>
<evidence type="ECO:0000313" key="3">
    <source>
        <dbReference type="Proteomes" id="UP001597402"/>
    </source>
</evidence>
<keyword evidence="1" id="KW-0812">Transmembrane</keyword>
<gene>
    <name evidence="2" type="ORF">ACFSHS_14520</name>
</gene>
<evidence type="ECO:0000313" key="2">
    <source>
        <dbReference type="EMBL" id="MFD2092786.1"/>
    </source>
</evidence>
<feature type="transmembrane region" description="Helical" evidence="1">
    <location>
        <begin position="267"/>
        <end position="284"/>
    </location>
</feature>
<reference evidence="3" key="1">
    <citation type="journal article" date="2019" name="Int. J. Syst. Evol. Microbiol.">
        <title>The Global Catalogue of Microorganisms (GCM) 10K type strain sequencing project: providing services to taxonomists for standard genome sequencing and annotation.</title>
        <authorList>
            <consortium name="The Broad Institute Genomics Platform"/>
            <consortium name="The Broad Institute Genome Sequencing Center for Infectious Disease"/>
            <person name="Wu L."/>
            <person name="Ma J."/>
        </authorList>
    </citation>
    <scope>NUCLEOTIDE SEQUENCE [LARGE SCALE GENOMIC DNA]</scope>
    <source>
        <strain evidence="3">JCM 3338</strain>
    </source>
</reference>
<proteinExistence type="predicted"/>
<feature type="transmembrane region" description="Helical" evidence="1">
    <location>
        <begin position="331"/>
        <end position="348"/>
    </location>
</feature>
<keyword evidence="1" id="KW-0472">Membrane</keyword>